<name>A0A8T0RU95_PANVG</name>
<evidence type="ECO:0000256" key="3">
    <source>
        <dbReference type="SAM" id="MobiDB-lite"/>
    </source>
</evidence>
<dbReference type="SMART" id="SM00343">
    <property type="entry name" value="ZnF_C2HC"/>
    <property type="match status" value="2"/>
</dbReference>
<evidence type="ECO:0000313" key="5">
    <source>
        <dbReference type="EMBL" id="KAG2589034.1"/>
    </source>
</evidence>
<feature type="compositionally biased region" description="Low complexity" evidence="3">
    <location>
        <begin position="36"/>
        <end position="45"/>
    </location>
</feature>
<dbReference type="SUPFAM" id="SSF57756">
    <property type="entry name" value="Retrovirus zinc finger-like domains"/>
    <property type="match status" value="2"/>
</dbReference>
<feature type="compositionally biased region" description="Acidic residues" evidence="3">
    <location>
        <begin position="20"/>
        <end position="35"/>
    </location>
</feature>
<organism evidence="5 6">
    <name type="scientific">Panicum virgatum</name>
    <name type="common">Blackwell switchgrass</name>
    <dbReference type="NCBI Taxonomy" id="38727"/>
    <lineage>
        <taxon>Eukaryota</taxon>
        <taxon>Viridiplantae</taxon>
        <taxon>Streptophyta</taxon>
        <taxon>Embryophyta</taxon>
        <taxon>Tracheophyta</taxon>
        <taxon>Spermatophyta</taxon>
        <taxon>Magnoliopsida</taxon>
        <taxon>Liliopsida</taxon>
        <taxon>Poales</taxon>
        <taxon>Poaceae</taxon>
        <taxon>PACMAD clade</taxon>
        <taxon>Panicoideae</taxon>
        <taxon>Panicodae</taxon>
        <taxon>Paniceae</taxon>
        <taxon>Panicinae</taxon>
        <taxon>Panicum</taxon>
        <taxon>Panicum sect. Hiantes</taxon>
    </lineage>
</organism>
<comment type="caution">
    <text evidence="5">The sequence shown here is derived from an EMBL/GenBank/DDBJ whole genome shotgun (WGS) entry which is preliminary data.</text>
</comment>
<keyword evidence="1" id="KW-0863">Zinc-finger</keyword>
<dbReference type="InterPro" id="IPR001878">
    <property type="entry name" value="Znf_CCHC"/>
</dbReference>
<keyword evidence="6" id="KW-1185">Reference proteome</keyword>
<reference evidence="5" key="1">
    <citation type="submission" date="2020-05" db="EMBL/GenBank/DDBJ databases">
        <title>WGS assembly of Panicum virgatum.</title>
        <authorList>
            <person name="Lovell J.T."/>
            <person name="Jenkins J."/>
            <person name="Shu S."/>
            <person name="Juenger T.E."/>
            <person name="Schmutz J."/>
        </authorList>
    </citation>
    <scope>NUCLEOTIDE SEQUENCE</scope>
    <source>
        <strain evidence="5">AP13</strain>
    </source>
</reference>
<keyword evidence="1" id="KW-0862">Zinc</keyword>
<gene>
    <name evidence="5" type="ORF">PVAP13_5NG398348</name>
</gene>
<feature type="domain" description="CCHC-type" evidence="4">
    <location>
        <begin position="322"/>
        <end position="337"/>
    </location>
</feature>
<dbReference type="Gene3D" id="4.10.60.10">
    <property type="entry name" value="Zinc finger, CCHC-type"/>
    <property type="match status" value="2"/>
</dbReference>
<proteinExistence type="predicted"/>
<dbReference type="AlphaFoldDB" id="A0A8T0RU95"/>
<protein>
    <recommendedName>
        <fullName evidence="4">CCHC-type domain-containing protein</fullName>
    </recommendedName>
</protein>
<evidence type="ECO:0000313" key="6">
    <source>
        <dbReference type="Proteomes" id="UP000823388"/>
    </source>
</evidence>
<dbReference type="GO" id="GO:0008270">
    <property type="term" value="F:zinc ion binding"/>
    <property type="evidence" value="ECO:0007669"/>
    <property type="project" value="UniProtKB-KW"/>
</dbReference>
<feature type="coiled-coil region" evidence="2">
    <location>
        <begin position="174"/>
        <end position="201"/>
    </location>
</feature>
<keyword evidence="1" id="KW-0479">Metal-binding</keyword>
<feature type="region of interest" description="Disordered" evidence="3">
    <location>
        <begin position="20"/>
        <end position="61"/>
    </location>
</feature>
<dbReference type="Proteomes" id="UP000823388">
    <property type="component" value="Chromosome 5N"/>
</dbReference>
<evidence type="ECO:0000256" key="1">
    <source>
        <dbReference type="PROSITE-ProRule" id="PRU00047"/>
    </source>
</evidence>
<dbReference type="Pfam" id="PF00098">
    <property type="entry name" value="zf-CCHC"/>
    <property type="match status" value="1"/>
</dbReference>
<sequence>MEMRCLINNRRVFIESICEEDGDDEDQEEEKESLEECTTTATHTHPLMTPSEEQGAESTEFAGSQLEPVRPVHVSASLEKENQMLTAQVESLTSKHVALPGTHKELEYSDEKLAESHAMLGIAHEVVITSVKSYQPLTHTCTCSQVQIMLSCDKPCCSQATNSCVEHVVAEPCDDLIAEENDEVKREVKELKIEMIKLKSKGQVQPSQDNRDNMVKELEKGSNSTILAPQQDQAKEESLVQVKRSNMESKNQTKLSRKEKHRARTRVCFRCKEKGHLIVACPVQQSEVRVMPEVRQVQRSTSSQKHKKNNKSTFVKLKHRICYTCRAQGHMGKDCPNGNELNSNLVHYDFTKLRKDQAGTCAIIVIDSPQTSIRAIWVPKHLVANLSGPNKVWVPKGSC</sequence>
<dbReference type="PROSITE" id="PS50158">
    <property type="entry name" value="ZF_CCHC"/>
    <property type="match status" value="2"/>
</dbReference>
<dbReference type="EMBL" id="CM029046">
    <property type="protein sequence ID" value="KAG2589034.1"/>
    <property type="molecule type" value="Genomic_DNA"/>
</dbReference>
<keyword evidence="2" id="KW-0175">Coiled coil</keyword>
<evidence type="ECO:0000256" key="2">
    <source>
        <dbReference type="SAM" id="Coils"/>
    </source>
</evidence>
<evidence type="ECO:0000259" key="4">
    <source>
        <dbReference type="PROSITE" id="PS50158"/>
    </source>
</evidence>
<feature type="domain" description="CCHC-type" evidence="4">
    <location>
        <begin position="268"/>
        <end position="282"/>
    </location>
</feature>
<accession>A0A8T0RU95</accession>
<dbReference type="InterPro" id="IPR036875">
    <property type="entry name" value="Znf_CCHC_sf"/>
</dbReference>
<dbReference type="GO" id="GO:0003676">
    <property type="term" value="F:nucleic acid binding"/>
    <property type="evidence" value="ECO:0007669"/>
    <property type="project" value="InterPro"/>
</dbReference>